<dbReference type="Proteomes" id="UP000729402">
    <property type="component" value="Unassembled WGS sequence"/>
</dbReference>
<gene>
    <name evidence="2" type="ORF">GUJ93_ZPchr0013g36892</name>
</gene>
<evidence type="ECO:0000256" key="1">
    <source>
        <dbReference type="SAM" id="MobiDB-lite"/>
    </source>
</evidence>
<reference evidence="2" key="2">
    <citation type="submission" date="2021-02" db="EMBL/GenBank/DDBJ databases">
        <authorList>
            <person name="Kimball J.A."/>
            <person name="Haas M.W."/>
            <person name="Macchietto M."/>
            <person name="Kono T."/>
            <person name="Duquette J."/>
            <person name="Shao M."/>
        </authorList>
    </citation>
    <scope>NUCLEOTIDE SEQUENCE</scope>
    <source>
        <tissue evidence="2">Fresh leaf tissue</tissue>
    </source>
</reference>
<dbReference type="EMBL" id="JAAALK010000079">
    <property type="protein sequence ID" value="KAG8100737.1"/>
    <property type="molecule type" value="Genomic_DNA"/>
</dbReference>
<keyword evidence="3" id="KW-1185">Reference proteome</keyword>
<feature type="compositionally biased region" description="Basic and acidic residues" evidence="1">
    <location>
        <begin position="85"/>
        <end position="102"/>
    </location>
</feature>
<accession>A0A8J6BZ27</accession>
<name>A0A8J6BZ27_ZIZPA</name>
<feature type="compositionally biased region" description="Basic and acidic residues" evidence="1">
    <location>
        <begin position="31"/>
        <end position="41"/>
    </location>
</feature>
<dbReference type="AlphaFoldDB" id="A0A8J6BZ27"/>
<proteinExistence type="predicted"/>
<feature type="region of interest" description="Disordered" evidence="1">
    <location>
        <begin position="83"/>
        <end position="102"/>
    </location>
</feature>
<reference evidence="2" key="1">
    <citation type="journal article" date="2021" name="bioRxiv">
        <title>Whole Genome Assembly and Annotation of Northern Wild Rice, Zizania palustris L., Supports a Whole Genome Duplication in the Zizania Genus.</title>
        <authorList>
            <person name="Haas M."/>
            <person name="Kono T."/>
            <person name="Macchietto M."/>
            <person name="Millas R."/>
            <person name="McGilp L."/>
            <person name="Shao M."/>
            <person name="Duquette J."/>
            <person name="Hirsch C.N."/>
            <person name="Kimball J."/>
        </authorList>
    </citation>
    <scope>NUCLEOTIDE SEQUENCE</scope>
    <source>
        <tissue evidence="2">Fresh leaf tissue</tissue>
    </source>
</reference>
<feature type="region of interest" description="Disordered" evidence="1">
    <location>
        <begin position="1"/>
        <end position="76"/>
    </location>
</feature>
<evidence type="ECO:0000313" key="2">
    <source>
        <dbReference type="EMBL" id="KAG8100737.1"/>
    </source>
</evidence>
<protein>
    <submittedName>
        <fullName evidence="2">Uncharacterized protein</fullName>
    </submittedName>
</protein>
<sequence>MGKSDRARSYPSASKQPVRHLRLSAFTSAATEREERRDLGRSGRRRRSEVAAVGEAHRGGAEAGGDRAARRWRRGGAEVATGLGRIRDRDVHMRGPRGDKEK</sequence>
<organism evidence="2 3">
    <name type="scientific">Zizania palustris</name>
    <name type="common">Northern wild rice</name>
    <dbReference type="NCBI Taxonomy" id="103762"/>
    <lineage>
        <taxon>Eukaryota</taxon>
        <taxon>Viridiplantae</taxon>
        <taxon>Streptophyta</taxon>
        <taxon>Embryophyta</taxon>
        <taxon>Tracheophyta</taxon>
        <taxon>Spermatophyta</taxon>
        <taxon>Magnoliopsida</taxon>
        <taxon>Liliopsida</taxon>
        <taxon>Poales</taxon>
        <taxon>Poaceae</taxon>
        <taxon>BOP clade</taxon>
        <taxon>Oryzoideae</taxon>
        <taxon>Oryzeae</taxon>
        <taxon>Zizaniinae</taxon>
        <taxon>Zizania</taxon>
    </lineage>
</organism>
<evidence type="ECO:0000313" key="3">
    <source>
        <dbReference type="Proteomes" id="UP000729402"/>
    </source>
</evidence>
<comment type="caution">
    <text evidence="2">The sequence shown here is derived from an EMBL/GenBank/DDBJ whole genome shotgun (WGS) entry which is preliminary data.</text>
</comment>
<feature type="compositionally biased region" description="Basic and acidic residues" evidence="1">
    <location>
        <begin position="55"/>
        <end position="69"/>
    </location>
</feature>